<evidence type="ECO:0000256" key="5">
    <source>
        <dbReference type="SAM" id="MobiDB-lite"/>
    </source>
</evidence>
<reference evidence="8 9" key="1">
    <citation type="journal article" date="2006" name="PLoS Genet.">
        <title>Secrets of soil survival revealed by the genome sequence of Arthrobacter aurescens TC1.</title>
        <authorList>
            <person name="Mongodin E.F."/>
            <person name="Shapir N."/>
            <person name="Daugherty S.C."/>
            <person name="DeBoy R.T."/>
            <person name="Emerson J.B."/>
            <person name="Shvartzbeyn A."/>
            <person name="Radune D."/>
            <person name="Vamathevan J."/>
            <person name="Riggs F."/>
            <person name="Grinberg V."/>
            <person name="Khouri H."/>
            <person name="Wackett L.P."/>
            <person name="Nelson K.E."/>
            <person name="Sadowsky M.J."/>
        </authorList>
    </citation>
    <scope>NUCLEOTIDE SEQUENCE [LARGE SCALE GENOMIC DNA]</scope>
    <source>
        <strain evidence="8 9">TC1</strain>
    </source>
</reference>
<dbReference type="STRING" id="290340.AAur_1401"/>
<evidence type="ECO:0000256" key="4">
    <source>
        <dbReference type="RuleBase" id="RU362110"/>
    </source>
</evidence>
<gene>
    <name evidence="8" type="ordered locus">AAur_1401</name>
</gene>
<dbReference type="SMART" id="SM00640">
    <property type="entry name" value="Glyco_32"/>
    <property type="match status" value="1"/>
</dbReference>
<dbReference type="PROSITE" id="PS51318">
    <property type="entry name" value="TAT"/>
    <property type="match status" value="1"/>
</dbReference>
<dbReference type="EMBL" id="CP000474">
    <property type="protein sequence ID" value="ABM08734.1"/>
    <property type="molecule type" value="Genomic_DNA"/>
</dbReference>
<dbReference type="HOGENOM" id="CLU_001528_3_1_11"/>
<sequence length="557" mass="60447">MLAPEEPASLPPPNLQDFSPMTYPNPHLSRRHMLAASAAVVVAFSAASCTASPTPVPTPSGPAPTASDPWRPVAHLTAEKNWLNDPNGLVYHDGTYHAFYQYNPRGNSWGNMSWGHSTSKDLIHWEQQPVAMEASPEEEIFSGCIVMDKNNASGLGSAKNPPMVALYTSAYGKNGALPQGAQAQSVAFSLDNGTTWQKYQGNPVLNLAPTNNNFRDPKVTWYEPGRYWVMTTVVADAQVVKMFKSTDLLRWEYLSDFSGVGAQGGLWEVPELIQMNVEDSTAKKWVMLLSINPGGIAGGSGMQYFVGEFDGTRFTAEDAAAPDAPLDESQWLDHGADYYAANSISGAPGDKPVLLGWMGNWDYAQDVPTTPWRGSMAIPRELTLVRGEKRFELRSAIAGAAREAMEHSGEVKSKNLTVGSSPKDLGQDFKGRTQLIELEMDLTSAREAGVLLRQSSGSDSGLRISYNKEARTVRVDRSKAGTSNFSEKFSPFHQVALPSPSSKVHLTILLDSSSVEVFAAGGRAVVSDTFFPDWDNTGASVFSMEGDTDFTVTSRTL</sequence>
<keyword evidence="3 4" id="KW-0326">Glycosidase</keyword>
<dbReference type="InterPro" id="IPR023296">
    <property type="entry name" value="Glyco_hydro_beta-prop_sf"/>
</dbReference>
<evidence type="ECO:0000256" key="3">
    <source>
        <dbReference type="ARBA" id="ARBA00023295"/>
    </source>
</evidence>
<dbReference type="GO" id="GO:0005737">
    <property type="term" value="C:cytoplasm"/>
    <property type="evidence" value="ECO:0007669"/>
    <property type="project" value="TreeGrafter"/>
</dbReference>
<dbReference type="AlphaFoldDB" id="A1R4L3"/>
<dbReference type="SUPFAM" id="SSF75005">
    <property type="entry name" value="Arabinanase/levansucrase/invertase"/>
    <property type="match status" value="1"/>
</dbReference>
<comment type="similarity">
    <text evidence="1 4">Belongs to the glycosyl hydrolase 32 family.</text>
</comment>
<evidence type="ECO:0000259" key="6">
    <source>
        <dbReference type="Pfam" id="PF00251"/>
    </source>
</evidence>
<dbReference type="GO" id="GO:0005987">
    <property type="term" value="P:sucrose catabolic process"/>
    <property type="evidence" value="ECO:0007669"/>
    <property type="project" value="TreeGrafter"/>
</dbReference>
<dbReference type="SUPFAM" id="SSF49899">
    <property type="entry name" value="Concanavalin A-like lectins/glucanases"/>
    <property type="match status" value="1"/>
</dbReference>
<dbReference type="eggNOG" id="COG1621">
    <property type="taxonomic scope" value="Bacteria"/>
</dbReference>
<evidence type="ECO:0000256" key="1">
    <source>
        <dbReference type="ARBA" id="ARBA00009902"/>
    </source>
</evidence>
<dbReference type="Pfam" id="PF08244">
    <property type="entry name" value="Glyco_hydro_32C"/>
    <property type="match status" value="1"/>
</dbReference>
<protein>
    <submittedName>
        <fullName evidence="8">Inulinase</fullName>
    </submittedName>
</protein>
<dbReference type="Pfam" id="PF00251">
    <property type="entry name" value="Glyco_hydro_32N"/>
    <property type="match status" value="1"/>
</dbReference>
<feature type="domain" description="Glycosyl hydrolase family 32 C-terminal" evidence="7">
    <location>
        <begin position="413"/>
        <end position="550"/>
    </location>
</feature>
<keyword evidence="9" id="KW-1185">Reference proteome</keyword>
<dbReference type="Gene3D" id="2.115.10.20">
    <property type="entry name" value="Glycosyl hydrolase domain, family 43"/>
    <property type="match status" value="1"/>
</dbReference>
<evidence type="ECO:0000313" key="9">
    <source>
        <dbReference type="Proteomes" id="UP000000637"/>
    </source>
</evidence>
<evidence type="ECO:0000313" key="8">
    <source>
        <dbReference type="EMBL" id="ABM08734.1"/>
    </source>
</evidence>
<keyword evidence="2 4" id="KW-0378">Hydrolase</keyword>
<evidence type="ECO:0000259" key="7">
    <source>
        <dbReference type="Pfam" id="PF08244"/>
    </source>
</evidence>
<dbReference type="OrthoDB" id="9776657at2"/>
<dbReference type="KEGG" id="aau:AAur_1401"/>
<dbReference type="PANTHER" id="PTHR42800">
    <property type="entry name" value="EXOINULINASE INUD (AFU_ORTHOLOGUE AFUA_5G00480)"/>
    <property type="match status" value="1"/>
</dbReference>
<name>A1R4L3_PAEAT</name>
<dbReference type="InterPro" id="IPR013148">
    <property type="entry name" value="Glyco_hydro_32_N"/>
</dbReference>
<dbReference type="Gene3D" id="2.60.120.560">
    <property type="entry name" value="Exo-inulinase, domain 1"/>
    <property type="match status" value="1"/>
</dbReference>
<proteinExistence type="inferred from homology"/>
<dbReference type="PANTHER" id="PTHR42800:SF1">
    <property type="entry name" value="EXOINULINASE INUD (AFU_ORTHOLOGUE AFUA_5G00480)"/>
    <property type="match status" value="1"/>
</dbReference>
<dbReference type="GO" id="GO:0004575">
    <property type="term" value="F:sucrose alpha-glucosidase activity"/>
    <property type="evidence" value="ECO:0007669"/>
    <property type="project" value="TreeGrafter"/>
</dbReference>
<evidence type="ECO:0000256" key="2">
    <source>
        <dbReference type="ARBA" id="ARBA00022801"/>
    </source>
</evidence>
<dbReference type="InterPro" id="IPR006311">
    <property type="entry name" value="TAT_signal"/>
</dbReference>
<dbReference type="CDD" id="cd18622">
    <property type="entry name" value="GH32_Inu-like"/>
    <property type="match status" value="1"/>
</dbReference>
<dbReference type="CAZy" id="GH32">
    <property type="family name" value="Glycoside Hydrolase Family 32"/>
</dbReference>
<dbReference type="InterPro" id="IPR013320">
    <property type="entry name" value="ConA-like_dom_sf"/>
</dbReference>
<dbReference type="InterPro" id="IPR013189">
    <property type="entry name" value="Glyco_hydro_32_C"/>
</dbReference>
<feature type="domain" description="Glycosyl hydrolase family 32 N-terminal" evidence="6">
    <location>
        <begin position="75"/>
        <end position="387"/>
    </location>
</feature>
<feature type="region of interest" description="Disordered" evidence="5">
    <location>
        <begin position="1"/>
        <end position="22"/>
    </location>
</feature>
<organism evidence="8 9">
    <name type="scientific">Paenarthrobacter aurescens (strain TC1)</name>
    <dbReference type="NCBI Taxonomy" id="290340"/>
    <lineage>
        <taxon>Bacteria</taxon>
        <taxon>Bacillati</taxon>
        <taxon>Actinomycetota</taxon>
        <taxon>Actinomycetes</taxon>
        <taxon>Micrococcales</taxon>
        <taxon>Micrococcaceae</taxon>
        <taxon>Paenarthrobacter</taxon>
    </lineage>
</organism>
<accession>A1R4L3</accession>
<dbReference type="Proteomes" id="UP000000637">
    <property type="component" value="Chromosome"/>
</dbReference>
<dbReference type="InterPro" id="IPR001362">
    <property type="entry name" value="Glyco_hydro_32"/>
</dbReference>